<reference evidence="2" key="1">
    <citation type="submission" date="2023-03" db="EMBL/GenBank/DDBJ databases">
        <title>Andean soil-derived lignocellulolytic bacterial consortium as a source of novel taxa and putative plastic-active enzymes.</title>
        <authorList>
            <person name="Diaz-Garcia L."/>
            <person name="Chuvochina M."/>
            <person name="Feuerriegel G."/>
            <person name="Bunk B."/>
            <person name="Sproer C."/>
            <person name="Streit W.R."/>
            <person name="Rodriguez L.M."/>
            <person name="Overmann J."/>
            <person name="Jimenez D.J."/>
        </authorList>
    </citation>
    <scope>NUCLEOTIDE SEQUENCE</scope>
    <source>
        <strain evidence="2">MAG 4196</strain>
    </source>
</reference>
<dbReference type="InterPro" id="IPR009725">
    <property type="entry name" value="3_dmu_93_MTrfase"/>
</dbReference>
<gene>
    <name evidence="2" type="ORF">P0Y65_01090</name>
</gene>
<name>A0AAJ6B0M9_9HYPH</name>
<protein>
    <submittedName>
        <fullName evidence="2">VOC family protein</fullName>
    </submittedName>
</protein>
<evidence type="ECO:0000259" key="1">
    <source>
        <dbReference type="Pfam" id="PF06983"/>
    </source>
</evidence>
<dbReference type="EMBL" id="CP119312">
    <property type="protein sequence ID" value="WEK04881.1"/>
    <property type="molecule type" value="Genomic_DNA"/>
</dbReference>
<dbReference type="AlphaFoldDB" id="A0AAJ6B0M9"/>
<dbReference type="PANTHER" id="PTHR33990:SF2">
    <property type="entry name" value="PHNB-LIKE DOMAIN-CONTAINING PROTEIN"/>
    <property type="match status" value="1"/>
</dbReference>
<dbReference type="CDD" id="cd06588">
    <property type="entry name" value="PhnB_like"/>
    <property type="match status" value="1"/>
</dbReference>
<evidence type="ECO:0000313" key="2">
    <source>
        <dbReference type="EMBL" id="WEK04881.1"/>
    </source>
</evidence>
<dbReference type="Pfam" id="PF06983">
    <property type="entry name" value="3-dmu-9_3-mt"/>
    <property type="match status" value="1"/>
</dbReference>
<sequence length="154" mass="17120">MDKVSTWLWSNFQAEEQARFYTSLIPDSRIIETAPAMSDFPGGKQGDVVTVEMELAGRSYGIINGGPGFPPTEATSIQILCDDQAEIDRLWNALTTDPRAEQCGWCKDKYGVSWQIVPRRLLELLSDPDKARARRVNEAMLGMKKLDIAGLEAA</sequence>
<evidence type="ECO:0000313" key="3">
    <source>
        <dbReference type="Proteomes" id="UP001217476"/>
    </source>
</evidence>
<dbReference type="InterPro" id="IPR029068">
    <property type="entry name" value="Glyas_Bleomycin-R_OHBP_Dase"/>
</dbReference>
<dbReference type="PANTHER" id="PTHR33990">
    <property type="entry name" value="PROTEIN YJDN-RELATED"/>
    <property type="match status" value="1"/>
</dbReference>
<accession>A0AAJ6B0M9</accession>
<dbReference type="PIRSF" id="PIRSF021700">
    <property type="entry name" value="3_dmu_93_MTrfase"/>
    <property type="match status" value="1"/>
</dbReference>
<dbReference type="Gene3D" id="3.10.180.10">
    <property type="entry name" value="2,3-Dihydroxybiphenyl 1,2-Dioxygenase, domain 1"/>
    <property type="match status" value="1"/>
</dbReference>
<dbReference type="SUPFAM" id="SSF54593">
    <property type="entry name" value="Glyoxalase/Bleomycin resistance protein/Dihydroxybiphenyl dioxygenase"/>
    <property type="match status" value="1"/>
</dbReference>
<dbReference type="Proteomes" id="UP001217476">
    <property type="component" value="Chromosome"/>
</dbReference>
<feature type="domain" description="PhnB-like" evidence="1">
    <location>
        <begin position="3"/>
        <end position="117"/>
    </location>
</feature>
<proteinExistence type="predicted"/>
<dbReference type="InterPro" id="IPR028973">
    <property type="entry name" value="PhnB-like"/>
</dbReference>
<organism evidence="2 3">
    <name type="scientific">Candidatus Devosia phytovorans</name>
    <dbReference type="NCBI Taxonomy" id="3121372"/>
    <lineage>
        <taxon>Bacteria</taxon>
        <taxon>Pseudomonadati</taxon>
        <taxon>Pseudomonadota</taxon>
        <taxon>Alphaproteobacteria</taxon>
        <taxon>Hyphomicrobiales</taxon>
        <taxon>Devosiaceae</taxon>
        <taxon>Devosia</taxon>
    </lineage>
</organism>